<dbReference type="RefSeq" id="WP_090174014.1">
    <property type="nucleotide sequence ID" value="NZ_FMXR01000012.1"/>
</dbReference>
<keyword evidence="6 10" id="KW-0274">FAD</keyword>
<comment type="subcellular location">
    <subcellularLocation>
        <location evidence="12">Cell inner membrane</location>
        <topology evidence="12">Lipid-anchor</topology>
        <orientation evidence="12">Periplasmic side</orientation>
    </subcellularLocation>
</comment>
<organism evidence="13 14">
    <name type="scientific">Eubacterium oxidoreducens</name>
    <dbReference type="NCBI Taxonomy" id="1732"/>
    <lineage>
        <taxon>Bacteria</taxon>
        <taxon>Bacillati</taxon>
        <taxon>Bacillota</taxon>
        <taxon>Clostridia</taxon>
        <taxon>Eubacteriales</taxon>
        <taxon>Eubacteriaceae</taxon>
        <taxon>Eubacterium</taxon>
    </lineage>
</organism>
<protein>
    <recommendedName>
        <fullName evidence="2 10">FAD:protein FMN transferase</fullName>
        <ecNumber evidence="1 10">2.7.1.180</ecNumber>
    </recommendedName>
    <alternativeName>
        <fullName evidence="8 10">Flavin transferase</fullName>
    </alternativeName>
</protein>
<evidence type="ECO:0000256" key="8">
    <source>
        <dbReference type="ARBA" id="ARBA00031306"/>
    </source>
</evidence>
<dbReference type="AlphaFoldDB" id="A0A1G6BT37"/>
<feature type="chain" id="PRO_5039743534" description="FAD:protein FMN transferase" evidence="12">
    <location>
        <begin position="21"/>
        <end position="368"/>
    </location>
</feature>
<dbReference type="PANTHER" id="PTHR30040">
    <property type="entry name" value="THIAMINE BIOSYNTHESIS LIPOPROTEIN APBE"/>
    <property type="match status" value="1"/>
</dbReference>
<evidence type="ECO:0000256" key="9">
    <source>
        <dbReference type="ARBA" id="ARBA00048540"/>
    </source>
</evidence>
<proteinExistence type="inferred from homology"/>
<dbReference type="Pfam" id="PF02424">
    <property type="entry name" value="ApbE"/>
    <property type="match status" value="1"/>
</dbReference>
<dbReference type="Proteomes" id="UP000199228">
    <property type="component" value="Unassembled WGS sequence"/>
</dbReference>
<dbReference type="GO" id="GO:0005886">
    <property type="term" value="C:plasma membrane"/>
    <property type="evidence" value="ECO:0007669"/>
    <property type="project" value="UniProtKB-SubCell"/>
</dbReference>
<evidence type="ECO:0000313" key="13">
    <source>
        <dbReference type="EMBL" id="SDB23801.1"/>
    </source>
</evidence>
<evidence type="ECO:0000256" key="6">
    <source>
        <dbReference type="ARBA" id="ARBA00022827"/>
    </source>
</evidence>
<comment type="catalytic activity">
    <reaction evidence="9 10 12">
        <text>L-threonyl-[protein] + FAD = FMN-L-threonyl-[protein] + AMP + H(+)</text>
        <dbReference type="Rhea" id="RHEA:36847"/>
        <dbReference type="Rhea" id="RHEA-COMP:11060"/>
        <dbReference type="Rhea" id="RHEA-COMP:11061"/>
        <dbReference type="ChEBI" id="CHEBI:15378"/>
        <dbReference type="ChEBI" id="CHEBI:30013"/>
        <dbReference type="ChEBI" id="CHEBI:57692"/>
        <dbReference type="ChEBI" id="CHEBI:74257"/>
        <dbReference type="ChEBI" id="CHEBI:456215"/>
        <dbReference type="EC" id="2.7.1.180"/>
    </reaction>
</comment>
<dbReference type="Gene3D" id="3.10.520.10">
    <property type="entry name" value="ApbE-like domains"/>
    <property type="match status" value="1"/>
</dbReference>
<comment type="similarity">
    <text evidence="10 12">Belongs to the ApbE family.</text>
</comment>
<keyword evidence="12" id="KW-1003">Cell membrane</keyword>
<sequence length="368" mass="40179">MKKRMIALFFIGILGLTALCGCSKASSDPSSTEGDTSASDNETYEVVDNGNDSYSLELFAMDTYMTLTAYGDQETCSDALIASATEINRLEDLFSTNIASSEVAQINANGGGSVSDETAYLIEKSLEYYEQTSGAYDITVYPLVYEWGFTTQDYKVPDQATISSLLELIGSDMLHIEDNTVTFDKEGMMIDLGTIAKGYASQQVMGIFEKYGITSGLVSLGGNVQTLNAKPDGSDWKVAIQNPDVYNGATDYMGVLEVTDKAVTTAGGYERYFEEDGIIYRHIFDPSTGCPTTSSLKSVTVVADDGTDADGYDTPLFVMDLEAATKFWQEHADDFSIILMDENDQVYVSEDIADDFSSDYDVTILKRK</sequence>
<evidence type="ECO:0000256" key="4">
    <source>
        <dbReference type="ARBA" id="ARBA00022679"/>
    </source>
</evidence>
<dbReference type="GO" id="GO:0046872">
    <property type="term" value="F:metal ion binding"/>
    <property type="evidence" value="ECO:0007669"/>
    <property type="project" value="UniProtKB-UniRule"/>
</dbReference>
<keyword evidence="5 10" id="KW-0479">Metal-binding</keyword>
<keyword evidence="12 13" id="KW-0449">Lipoprotein</keyword>
<dbReference type="PIRSF" id="PIRSF006268">
    <property type="entry name" value="ApbE"/>
    <property type="match status" value="1"/>
</dbReference>
<feature type="binding site" evidence="11">
    <location>
        <position position="314"/>
    </location>
    <ligand>
        <name>Mg(2+)</name>
        <dbReference type="ChEBI" id="CHEBI:18420"/>
    </ligand>
</feature>
<evidence type="ECO:0000256" key="5">
    <source>
        <dbReference type="ARBA" id="ARBA00022723"/>
    </source>
</evidence>
<dbReference type="InterPro" id="IPR024932">
    <property type="entry name" value="ApbE"/>
</dbReference>
<reference evidence="13 14" key="1">
    <citation type="submission" date="2016-10" db="EMBL/GenBank/DDBJ databases">
        <authorList>
            <person name="de Groot N.N."/>
        </authorList>
    </citation>
    <scope>NUCLEOTIDE SEQUENCE [LARGE SCALE GENOMIC DNA]</scope>
    <source>
        <strain evidence="13 14">DSM 3217</strain>
    </source>
</reference>
<keyword evidence="14" id="KW-1185">Reference proteome</keyword>
<feature type="signal peptide" evidence="12">
    <location>
        <begin position="1"/>
        <end position="20"/>
    </location>
</feature>
<dbReference type="InterPro" id="IPR003374">
    <property type="entry name" value="ApbE-like_sf"/>
</dbReference>
<dbReference type="SUPFAM" id="SSF143631">
    <property type="entry name" value="ApbE-like"/>
    <property type="match status" value="1"/>
</dbReference>
<keyword evidence="12" id="KW-0472">Membrane</keyword>
<evidence type="ECO:0000256" key="11">
    <source>
        <dbReference type="PIRSR" id="PIRSR006268-2"/>
    </source>
</evidence>
<evidence type="ECO:0000256" key="1">
    <source>
        <dbReference type="ARBA" id="ARBA00011955"/>
    </source>
</evidence>
<name>A0A1G6BT37_EUBOX</name>
<evidence type="ECO:0000256" key="12">
    <source>
        <dbReference type="RuleBase" id="RU363002"/>
    </source>
</evidence>
<keyword evidence="7 10" id="KW-0460">Magnesium</keyword>
<dbReference type="STRING" id="1732.SAMN02910417_01785"/>
<dbReference type="EC" id="2.7.1.180" evidence="1 10"/>
<dbReference type="EMBL" id="FMXR01000012">
    <property type="protein sequence ID" value="SDB23801.1"/>
    <property type="molecule type" value="Genomic_DNA"/>
</dbReference>
<dbReference type="GO" id="GO:0016740">
    <property type="term" value="F:transferase activity"/>
    <property type="evidence" value="ECO:0007669"/>
    <property type="project" value="UniProtKB-UniRule"/>
</dbReference>
<evidence type="ECO:0000256" key="10">
    <source>
        <dbReference type="PIRNR" id="PIRNR006268"/>
    </source>
</evidence>
<feature type="binding site" evidence="11">
    <location>
        <position position="310"/>
    </location>
    <ligand>
        <name>Mg(2+)</name>
        <dbReference type="ChEBI" id="CHEBI:18420"/>
    </ligand>
</feature>
<keyword evidence="12" id="KW-0997">Cell inner membrane</keyword>
<evidence type="ECO:0000313" key="14">
    <source>
        <dbReference type="Proteomes" id="UP000199228"/>
    </source>
</evidence>
<gene>
    <name evidence="13" type="ORF">SAMN02910417_01785</name>
</gene>
<comment type="function">
    <text evidence="12">Flavin transferase that catalyzes the transfer of the FMN moiety of FAD and its covalent binding to the hydroxyl group of a threonine residue in a target flavoprotein.</text>
</comment>
<keyword evidence="12" id="KW-0732">Signal</keyword>
<evidence type="ECO:0000256" key="7">
    <source>
        <dbReference type="ARBA" id="ARBA00022842"/>
    </source>
</evidence>
<keyword evidence="4 10" id="KW-0808">Transferase</keyword>
<dbReference type="PANTHER" id="PTHR30040:SF2">
    <property type="entry name" value="FAD:PROTEIN FMN TRANSFERASE"/>
    <property type="match status" value="1"/>
</dbReference>
<evidence type="ECO:0000256" key="3">
    <source>
        <dbReference type="ARBA" id="ARBA00022630"/>
    </source>
</evidence>
<evidence type="ECO:0000256" key="2">
    <source>
        <dbReference type="ARBA" id="ARBA00016337"/>
    </source>
</evidence>
<keyword evidence="3 10" id="KW-0285">Flavoprotein</keyword>
<comment type="cofactor">
    <cofactor evidence="11">
        <name>Mg(2+)</name>
        <dbReference type="ChEBI" id="CHEBI:18420"/>
    </cofactor>
    <cofactor evidence="11">
        <name>Mn(2+)</name>
        <dbReference type="ChEBI" id="CHEBI:29035"/>
    </cofactor>
    <text evidence="11">Magnesium. Can also use manganese.</text>
</comment>
<feature type="binding site" evidence="11">
    <location>
        <position position="194"/>
    </location>
    <ligand>
        <name>Mg(2+)</name>
        <dbReference type="ChEBI" id="CHEBI:18420"/>
    </ligand>
</feature>
<dbReference type="OrthoDB" id="9778595at2"/>
<accession>A0A1G6BT37</accession>
<dbReference type="PROSITE" id="PS51257">
    <property type="entry name" value="PROKAR_LIPOPROTEIN"/>
    <property type="match status" value="1"/>
</dbReference>